<proteinExistence type="predicted"/>
<reference evidence="1 2" key="1">
    <citation type="submission" date="2023-11" db="EMBL/GenBank/DDBJ databases">
        <title>Coraliomargarita sp. nov., isolated from marine algae.</title>
        <authorList>
            <person name="Lee J.K."/>
            <person name="Baek J.H."/>
            <person name="Kim J.M."/>
            <person name="Choi D.G."/>
            <person name="Jeon C.O."/>
        </authorList>
    </citation>
    <scope>NUCLEOTIDE SEQUENCE [LARGE SCALE GENOMIC DNA]</scope>
    <source>
        <strain evidence="1 2">J2-16</strain>
    </source>
</reference>
<dbReference type="RefSeq" id="WP_319831917.1">
    <property type="nucleotide sequence ID" value="NZ_CP138858.1"/>
</dbReference>
<dbReference type="Proteomes" id="UP001324993">
    <property type="component" value="Chromosome"/>
</dbReference>
<name>A0ABZ0RJS3_9BACT</name>
<sequence>MSIPTGRYVTHATMFSILMQMQPQQLPIQTGMTANVDSGFLDLVNEVVWSVVPPVSPYRVPISSGSEFYKAVSVPLD</sequence>
<organism evidence="1 2">
    <name type="scientific">Coraliomargarita algicola</name>
    <dbReference type="NCBI Taxonomy" id="3092156"/>
    <lineage>
        <taxon>Bacteria</taxon>
        <taxon>Pseudomonadati</taxon>
        <taxon>Verrucomicrobiota</taxon>
        <taxon>Opitutia</taxon>
        <taxon>Puniceicoccales</taxon>
        <taxon>Coraliomargaritaceae</taxon>
        <taxon>Coraliomargarita</taxon>
    </lineage>
</organism>
<evidence type="ECO:0000313" key="1">
    <source>
        <dbReference type="EMBL" id="WPJ95015.1"/>
    </source>
</evidence>
<evidence type="ECO:0000313" key="2">
    <source>
        <dbReference type="Proteomes" id="UP001324993"/>
    </source>
</evidence>
<gene>
    <name evidence="1" type="ORF">SH580_16425</name>
</gene>
<accession>A0ABZ0RJS3</accession>
<protein>
    <submittedName>
        <fullName evidence="1">Uncharacterized protein</fullName>
    </submittedName>
</protein>
<dbReference type="EMBL" id="CP138858">
    <property type="protein sequence ID" value="WPJ95015.1"/>
    <property type="molecule type" value="Genomic_DNA"/>
</dbReference>
<keyword evidence="2" id="KW-1185">Reference proteome</keyword>